<protein>
    <submittedName>
        <fullName evidence="3">Acyltransferase-like protein</fullName>
    </submittedName>
</protein>
<gene>
    <name evidence="3" type="ORF">CLV47_101212</name>
</gene>
<dbReference type="GO" id="GO:0012505">
    <property type="term" value="C:endomembrane system"/>
    <property type="evidence" value="ECO:0007669"/>
    <property type="project" value="TreeGrafter"/>
</dbReference>
<dbReference type="GO" id="GO:0003841">
    <property type="term" value="F:1-acylglycerol-3-phosphate O-acyltransferase activity"/>
    <property type="evidence" value="ECO:0007669"/>
    <property type="project" value="TreeGrafter"/>
</dbReference>
<dbReference type="CDD" id="cd07990">
    <property type="entry name" value="LPLAT_LCLAT1-like"/>
    <property type="match status" value="1"/>
</dbReference>
<keyword evidence="4" id="KW-1185">Reference proteome</keyword>
<dbReference type="PANTHER" id="PTHR10983">
    <property type="entry name" value="1-ACYLGLYCEROL-3-PHOSPHATE ACYLTRANSFERASE-RELATED"/>
    <property type="match status" value="1"/>
</dbReference>
<evidence type="ECO:0000256" key="1">
    <source>
        <dbReference type="SAM" id="Phobius"/>
    </source>
</evidence>
<dbReference type="Proteomes" id="UP000237752">
    <property type="component" value="Unassembled WGS sequence"/>
</dbReference>
<name>A0A2T1A6Y5_9ACTN</name>
<keyword evidence="3" id="KW-0808">Transferase</keyword>
<evidence type="ECO:0000313" key="3">
    <source>
        <dbReference type="EMBL" id="PRZ44088.1"/>
    </source>
</evidence>
<feature type="transmembrane region" description="Helical" evidence="1">
    <location>
        <begin position="50"/>
        <end position="80"/>
    </location>
</feature>
<keyword evidence="1" id="KW-0812">Transmembrane</keyword>
<dbReference type="EMBL" id="PVUE01000001">
    <property type="protein sequence ID" value="PRZ44088.1"/>
    <property type="molecule type" value="Genomic_DNA"/>
</dbReference>
<sequence>MRLPRWVRRILTYVALYVLLLFTVAASPLLVIVALVLSHWLPGKWRALRLLGFAIVGLLAESAAVITAGALWIASGFGAAIRSRRFQDAHYAALRWVLAVLVGSARRLFQLDLTTDVRSWSPLDDGVPGSTNAMLVLSRHAGPGDSLLLMNTLMNSDHLRRTRVVLKDAMQFDPVCDLYLNRLPAKFVNPNPGPGEDMPSGIAALADGMSDKDALLIFPEGGNFTPKRRTRAIQRLTDAGHTEAATSAQSLKHLLPPRPAGVLAALDAAPSADVVFVAHTGLDHMLTARDIWREIPVHKRLHMRWTFVPAADVPTDRDQRVNWLNTHWSDIDRWVEANSA</sequence>
<keyword evidence="1" id="KW-1133">Transmembrane helix</keyword>
<feature type="transmembrane region" description="Helical" evidence="1">
    <location>
        <begin position="92"/>
        <end position="109"/>
    </location>
</feature>
<feature type="domain" description="Phospholipid/glycerol acyltransferase" evidence="2">
    <location>
        <begin position="134"/>
        <end position="282"/>
    </location>
</feature>
<dbReference type="OrthoDB" id="7054180at2"/>
<dbReference type="AlphaFoldDB" id="A0A2T1A6Y5"/>
<comment type="caution">
    <text evidence="3">The sequence shown here is derived from an EMBL/GenBank/DDBJ whole genome shotgun (WGS) entry which is preliminary data.</text>
</comment>
<dbReference type="InterPro" id="IPR002123">
    <property type="entry name" value="Plipid/glycerol_acylTrfase"/>
</dbReference>
<evidence type="ECO:0000313" key="4">
    <source>
        <dbReference type="Proteomes" id="UP000237752"/>
    </source>
</evidence>
<dbReference type="PANTHER" id="PTHR10983:SF24">
    <property type="entry name" value="1-ACYLGLYCEROL-3-PHOSPHATE O-ACYLTRANSFERASE 3, ISOFORM E-RELATED"/>
    <property type="match status" value="1"/>
</dbReference>
<dbReference type="RefSeq" id="WP_106347142.1">
    <property type="nucleotide sequence ID" value="NZ_PVUE01000001.1"/>
</dbReference>
<organism evidence="3 4">
    <name type="scientific">Antricoccus suffuscus</name>
    <dbReference type="NCBI Taxonomy" id="1629062"/>
    <lineage>
        <taxon>Bacteria</taxon>
        <taxon>Bacillati</taxon>
        <taxon>Actinomycetota</taxon>
        <taxon>Actinomycetes</taxon>
        <taxon>Geodermatophilales</taxon>
        <taxon>Antricoccaceae</taxon>
        <taxon>Antricoccus</taxon>
    </lineage>
</organism>
<dbReference type="Pfam" id="PF01553">
    <property type="entry name" value="Acyltransferase"/>
    <property type="match status" value="1"/>
</dbReference>
<dbReference type="SMART" id="SM00563">
    <property type="entry name" value="PlsC"/>
    <property type="match status" value="1"/>
</dbReference>
<keyword evidence="1" id="KW-0472">Membrane</keyword>
<evidence type="ECO:0000259" key="2">
    <source>
        <dbReference type="SMART" id="SM00563"/>
    </source>
</evidence>
<proteinExistence type="predicted"/>
<feature type="transmembrane region" description="Helical" evidence="1">
    <location>
        <begin position="12"/>
        <end position="38"/>
    </location>
</feature>
<accession>A0A2T1A6Y5</accession>
<reference evidence="3 4" key="1">
    <citation type="submission" date="2018-03" db="EMBL/GenBank/DDBJ databases">
        <title>Genomic Encyclopedia of Archaeal and Bacterial Type Strains, Phase II (KMG-II): from individual species to whole genera.</title>
        <authorList>
            <person name="Goeker M."/>
        </authorList>
    </citation>
    <scope>NUCLEOTIDE SEQUENCE [LARGE SCALE GENOMIC DNA]</scope>
    <source>
        <strain evidence="3 4">DSM 100065</strain>
    </source>
</reference>
<keyword evidence="3" id="KW-0012">Acyltransferase</keyword>